<evidence type="ECO:0000313" key="5">
    <source>
        <dbReference type="EMBL" id="MDE1455890.1"/>
    </source>
</evidence>
<gene>
    <name evidence="5" type="ORF">PVN32_27730</name>
</gene>
<protein>
    <submittedName>
        <fullName evidence="5">Glycoside hydrolase family 32 protein</fullName>
    </submittedName>
</protein>
<dbReference type="InterPro" id="IPR023296">
    <property type="entry name" value="Glyco_hydro_beta-prop_sf"/>
</dbReference>
<keyword evidence="2 5" id="KW-0378">Hydrolase</keyword>
<dbReference type="PANTHER" id="PTHR43101">
    <property type="entry name" value="BETA-FRUCTOSIDASE"/>
    <property type="match status" value="1"/>
</dbReference>
<keyword evidence="3" id="KW-0326">Glycosidase</keyword>
<accession>A0AAW6KJ36</accession>
<feature type="domain" description="Glycosyl hydrolase family 32 N-terminal" evidence="4">
    <location>
        <begin position="27"/>
        <end position="74"/>
    </location>
</feature>
<dbReference type="Pfam" id="PF00251">
    <property type="entry name" value="Glyco_hydro_32N"/>
    <property type="match status" value="1"/>
</dbReference>
<dbReference type="InterPro" id="IPR013148">
    <property type="entry name" value="Glyco_hydro_32_N"/>
</dbReference>
<dbReference type="InterPro" id="IPR018053">
    <property type="entry name" value="Glyco_hydro_32_AS"/>
</dbReference>
<dbReference type="SUPFAM" id="SSF75005">
    <property type="entry name" value="Arabinanase/levansucrase/invertase"/>
    <property type="match status" value="1"/>
</dbReference>
<evidence type="ECO:0000256" key="2">
    <source>
        <dbReference type="ARBA" id="ARBA00022801"/>
    </source>
</evidence>
<dbReference type="GO" id="GO:0005975">
    <property type="term" value="P:carbohydrate metabolic process"/>
    <property type="evidence" value="ECO:0007669"/>
    <property type="project" value="InterPro"/>
</dbReference>
<dbReference type="PROSITE" id="PS00609">
    <property type="entry name" value="GLYCOSYL_HYDROL_F32"/>
    <property type="match status" value="1"/>
</dbReference>
<dbReference type="GO" id="GO:0004553">
    <property type="term" value="F:hydrolase activity, hydrolyzing O-glycosyl compounds"/>
    <property type="evidence" value="ECO:0007669"/>
    <property type="project" value="InterPro"/>
</dbReference>
<dbReference type="PANTHER" id="PTHR43101:SF1">
    <property type="entry name" value="BETA-FRUCTOSIDASE"/>
    <property type="match status" value="1"/>
</dbReference>
<dbReference type="InterPro" id="IPR051214">
    <property type="entry name" value="GH32_Enzymes"/>
</dbReference>
<evidence type="ECO:0000259" key="4">
    <source>
        <dbReference type="Pfam" id="PF00251"/>
    </source>
</evidence>
<dbReference type="EMBL" id="JARAFO010000898">
    <property type="protein sequence ID" value="MDE1455890.1"/>
    <property type="molecule type" value="Genomic_DNA"/>
</dbReference>
<feature type="non-terminal residue" evidence="5">
    <location>
        <position position="74"/>
    </location>
</feature>
<proteinExistence type="inferred from homology"/>
<evidence type="ECO:0000256" key="1">
    <source>
        <dbReference type="ARBA" id="ARBA00009902"/>
    </source>
</evidence>
<evidence type="ECO:0000256" key="3">
    <source>
        <dbReference type="ARBA" id="ARBA00023295"/>
    </source>
</evidence>
<dbReference type="Proteomes" id="UP001216709">
    <property type="component" value="Unassembled WGS sequence"/>
</dbReference>
<comment type="similarity">
    <text evidence="1">Belongs to the glycosyl hydrolase 32 family.</text>
</comment>
<dbReference type="Gene3D" id="2.115.10.20">
    <property type="entry name" value="Glycosyl hydrolase domain, family 43"/>
    <property type="match status" value="1"/>
</dbReference>
<organism evidence="5 6">
    <name type="scientific">Bacillus paralicheniformis</name>
    <dbReference type="NCBI Taxonomy" id="1648923"/>
    <lineage>
        <taxon>Bacteria</taxon>
        <taxon>Bacillati</taxon>
        <taxon>Bacillota</taxon>
        <taxon>Bacilli</taxon>
        <taxon>Bacillales</taxon>
        <taxon>Bacillaceae</taxon>
        <taxon>Bacillus</taxon>
    </lineage>
</organism>
<comment type="caution">
    <text evidence="5">The sequence shown here is derived from an EMBL/GenBank/DDBJ whole genome shotgun (WGS) entry which is preliminary data.</text>
</comment>
<reference evidence="5" key="1">
    <citation type="submission" date="2022-12" db="EMBL/GenBank/DDBJ databases">
        <title>Draft Genome Sequences of Bacillus licheniformis and Bacillus paralicheniformis strains isolated from Irish skim milk powders.</title>
        <authorList>
            <person name="Lourenco A."/>
            <person name="Li F."/>
            <person name="Geraldine D."/>
            <person name="Tobin J.T."/>
            <person name="Butler F."/>
            <person name="Jordan K."/>
            <person name="Obrien T."/>
        </authorList>
    </citation>
    <scope>NUCLEOTIDE SEQUENCE</scope>
    <source>
        <strain evidence="5">3370</strain>
    </source>
</reference>
<sequence length="74" mass="9029">MNRIHQAEEALKKAGKKVNHRYRMGYHMMPRANWINDPNGLIQYKGEYHVFYQHHPYDENWGPMHWGHLKSRDL</sequence>
<evidence type="ECO:0000313" key="6">
    <source>
        <dbReference type="Proteomes" id="UP001216709"/>
    </source>
</evidence>
<dbReference type="AlphaFoldDB" id="A0AAW6KJ36"/>
<name>A0AAW6KJ36_9BACI</name>